<proteinExistence type="predicted"/>
<feature type="transmembrane region" description="Helical" evidence="5">
    <location>
        <begin position="485"/>
        <end position="507"/>
    </location>
</feature>
<feature type="transmembrane region" description="Helical" evidence="5">
    <location>
        <begin position="630"/>
        <end position="652"/>
    </location>
</feature>
<evidence type="ECO:0000313" key="8">
    <source>
        <dbReference type="Proteomes" id="UP000719412"/>
    </source>
</evidence>
<keyword evidence="3 5" id="KW-1133">Transmembrane helix</keyword>
<dbReference type="GO" id="GO:0004930">
    <property type="term" value="F:G protein-coupled receptor activity"/>
    <property type="evidence" value="ECO:0007669"/>
    <property type="project" value="InterPro"/>
</dbReference>
<name>A0A8J6GYE7_TENMO</name>
<evidence type="ECO:0000256" key="2">
    <source>
        <dbReference type="ARBA" id="ARBA00022692"/>
    </source>
</evidence>
<dbReference type="PROSITE" id="PS50261">
    <property type="entry name" value="G_PROTEIN_RECEP_F2_4"/>
    <property type="match status" value="1"/>
</dbReference>
<dbReference type="PANTHER" id="PTHR47767">
    <property type="entry name" value="ADHESION G PROTEIN-COUPLED RECEPTOR G7"/>
    <property type="match status" value="1"/>
</dbReference>
<dbReference type="CDD" id="cd15040">
    <property type="entry name" value="7tmB2_Adhesion"/>
    <property type="match status" value="1"/>
</dbReference>
<reference evidence="7" key="2">
    <citation type="submission" date="2021-08" db="EMBL/GenBank/DDBJ databases">
        <authorList>
            <person name="Eriksson T."/>
        </authorList>
    </citation>
    <scope>NUCLEOTIDE SEQUENCE</scope>
    <source>
        <strain evidence="7">Stoneville</strain>
        <tissue evidence="7">Whole head</tissue>
    </source>
</reference>
<evidence type="ECO:0000256" key="4">
    <source>
        <dbReference type="ARBA" id="ARBA00023136"/>
    </source>
</evidence>
<evidence type="ECO:0000313" key="7">
    <source>
        <dbReference type="EMBL" id="KAH0808405.1"/>
    </source>
</evidence>
<dbReference type="GO" id="GO:0007166">
    <property type="term" value="P:cell surface receptor signaling pathway"/>
    <property type="evidence" value="ECO:0007669"/>
    <property type="project" value="InterPro"/>
</dbReference>
<dbReference type="Pfam" id="PF00002">
    <property type="entry name" value="7tm_2"/>
    <property type="match status" value="1"/>
</dbReference>
<keyword evidence="8" id="KW-1185">Reference proteome</keyword>
<keyword evidence="4 5" id="KW-0472">Membrane</keyword>
<accession>A0A8J6GYE7</accession>
<feature type="transmembrane region" description="Helical" evidence="5">
    <location>
        <begin position="519"/>
        <end position="538"/>
    </location>
</feature>
<keyword evidence="2 5" id="KW-0812">Transmembrane</keyword>
<feature type="transmembrane region" description="Helical" evidence="5">
    <location>
        <begin position="550"/>
        <end position="572"/>
    </location>
</feature>
<reference evidence="7" key="1">
    <citation type="journal article" date="2020" name="J Insects Food Feed">
        <title>The yellow mealworm (Tenebrio molitor) genome: a resource for the emerging insects as food and feed industry.</title>
        <authorList>
            <person name="Eriksson T."/>
            <person name="Andere A."/>
            <person name="Kelstrup H."/>
            <person name="Emery V."/>
            <person name="Picard C."/>
        </authorList>
    </citation>
    <scope>NUCLEOTIDE SEQUENCE</scope>
    <source>
        <strain evidence="7">Stoneville</strain>
        <tissue evidence="7">Whole head</tissue>
    </source>
</reference>
<dbReference type="PANTHER" id="PTHR47767:SF1">
    <property type="entry name" value="ADHESION G PROTEIN-COUPLED RECEPTOR G7"/>
    <property type="match status" value="1"/>
</dbReference>
<dbReference type="InterPro" id="IPR000832">
    <property type="entry name" value="GPCR_2_secretin-like"/>
</dbReference>
<dbReference type="Gene3D" id="1.20.1070.10">
    <property type="entry name" value="Rhodopsin 7-helix transmembrane proteins"/>
    <property type="match status" value="1"/>
</dbReference>
<dbReference type="GO" id="GO:0016020">
    <property type="term" value="C:membrane"/>
    <property type="evidence" value="ECO:0007669"/>
    <property type="project" value="UniProtKB-SubCell"/>
</dbReference>
<dbReference type="EMBL" id="JABDTM020028780">
    <property type="protein sequence ID" value="KAH0808405.1"/>
    <property type="molecule type" value="Genomic_DNA"/>
</dbReference>
<sequence>MRATDALLEMMSDDLIGYRLGSDEFELINDHFGFFRVKPYVYVQSSASNGIIVQSVGKEQITTKLIGPNSPEQIMNYENLESAVWINSVELMPQPITSQEVELILFTLFLDDGFFTEALNTSKNVTKIFGVRIPALVSYDGPVWILHRINSDTYKMQTCEYWNYDIELKRGSWESDGEFQIISNFSICKYNRRGYLAIALTDIDDVTELLTIIFQSNSTVSEKMSKLLILSQRYREFTSIDVYLVGQILEQVSPSVDIDLDILARIISNMHKVKSDVLSQCQKEYAATDLILRYVDVIIQNNNQSNVWFSAENCMLLIYDLDETNFTGFALLNVNHSFRPEILEGDANILDLLEYDNLDSAVLLNSKLKNQTEDSAKVVLTVYYNDALFNEKKSREESISKIFGVVLPVSPDYEGPVSVYHKVTKNDSHGECAYWNYDESTPGLWKDDSDSLDLTPLVLCKYWHTTHFGLLLLDDDKYDDAVLDWITAINCTISFLGMCVIVLTAILFQKWRNKVGNQLLLHFVLSSMLQLLLFYVSSTVSQSDNVGCTFTGVLLHYSIISQFCWMLVIAILQFKRFVVVFGGHSEYLQLKSCLFAWGCPLIPVLGVLVFDADSYVSGKVGLCYPSGYGLYLAVWLPICIALIINGFIFAYIVNNVTQKRIECTHFGTDDTIYHWILAFFLFFMLGMTWIFGFLAELDFGVVFEYFFCTLATLQGFVMFLFFILFNKNTRYFYTQLIKLKYYTKNF</sequence>
<evidence type="ECO:0000256" key="5">
    <source>
        <dbReference type="SAM" id="Phobius"/>
    </source>
</evidence>
<feature type="transmembrane region" description="Helical" evidence="5">
    <location>
        <begin position="672"/>
        <end position="695"/>
    </location>
</feature>
<evidence type="ECO:0000259" key="6">
    <source>
        <dbReference type="PROSITE" id="PS50261"/>
    </source>
</evidence>
<feature type="transmembrane region" description="Helical" evidence="5">
    <location>
        <begin position="593"/>
        <end position="610"/>
    </location>
</feature>
<evidence type="ECO:0000256" key="1">
    <source>
        <dbReference type="ARBA" id="ARBA00004141"/>
    </source>
</evidence>
<dbReference type="Proteomes" id="UP000719412">
    <property type="component" value="Unassembled WGS sequence"/>
</dbReference>
<dbReference type="Gene3D" id="2.60.220.50">
    <property type="match status" value="1"/>
</dbReference>
<organism evidence="7 8">
    <name type="scientific">Tenebrio molitor</name>
    <name type="common">Yellow mealworm beetle</name>
    <dbReference type="NCBI Taxonomy" id="7067"/>
    <lineage>
        <taxon>Eukaryota</taxon>
        <taxon>Metazoa</taxon>
        <taxon>Ecdysozoa</taxon>
        <taxon>Arthropoda</taxon>
        <taxon>Hexapoda</taxon>
        <taxon>Insecta</taxon>
        <taxon>Pterygota</taxon>
        <taxon>Neoptera</taxon>
        <taxon>Endopterygota</taxon>
        <taxon>Coleoptera</taxon>
        <taxon>Polyphaga</taxon>
        <taxon>Cucujiformia</taxon>
        <taxon>Tenebrionidae</taxon>
        <taxon>Tenebrio</taxon>
    </lineage>
</organism>
<dbReference type="InterPro" id="IPR053066">
    <property type="entry name" value="ADGR_G7"/>
</dbReference>
<dbReference type="AlphaFoldDB" id="A0A8J6GYE7"/>
<gene>
    <name evidence="7" type="ORF">GEV33_014386</name>
</gene>
<dbReference type="InterPro" id="IPR046338">
    <property type="entry name" value="GAIN_dom_sf"/>
</dbReference>
<feature type="transmembrane region" description="Helical" evidence="5">
    <location>
        <begin position="701"/>
        <end position="725"/>
    </location>
</feature>
<dbReference type="InterPro" id="IPR017981">
    <property type="entry name" value="GPCR_2-like_7TM"/>
</dbReference>
<evidence type="ECO:0000256" key="3">
    <source>
        <dbReference type="ARBA" id="ARBA00022989"/>
    </source>
</evidence>
<protein>
    <recommendedName>
        <fullName evidence="6">G-protein coupled receptors family 2 profile 2 domain-containing protein</fullName>
    </recommendedName>
</protein>
<comment type="subcellular location">
    <subcellularLocation>
        <location evidence="1">Membrane</location>
        <topology evidence="1">Multi-pass membrane protein</topology>
    </subcellularLocation>
</comment>
<comment type="caution">
    <text evidence="7">The sequence shown here is derived from an EMBL/GenBank/DDBJ whole genome shotgun (WGS) entry which is preliminary data.</text>
</comment>
<feature type="domain" description="G-protein coupled receptors family 2 profile 2" evidence="6">
    <location>
        <begin position="483"/>
        <end position="726"/>
    </location>
</feature>